<gene>
    <name evidence="2" type="ORF">H7I41_12845</name>
</gene>
<comment type="caution">
    <text evidence="2">The sequence shown here is derived from an EMBL/GenBank/DDBJ whole genome shotgun (WGS) entry which is preliminary data.</text>
</comment>
<name>A0A9X2YQI2_9MYCO</name>
<dbReference type="InterPro" id="IPR041129">
    <property type="entry name" value="CdiI_2"/>
</dbReference>
<reference evidence="2" key="2">
    <citation type="journal article" date="2022" name="BMC Genomics">
        <title>Comparative genome analysis of mycobacteria focusing on tRNA and non-coding RNA.</title>
        <authorList>
            <person name="Behra P.R.K."/>
            <person name="Pettersson B.M.F."/>
            <person name="Ramesh M."/>
            <person name="Das S."/>
            <person name="Dasgupta S."/>
            <person name="Kirsebom L.A."/>
        </authorList>
    </citation>
    <scope>NUCLEOTIDE SEQUENCE</scope>
    <source>
        <strain evidence="2">DSM 44615</strain>
    </source>
</reference>
<protein>
    <recommendedName>
        <fullName evidence="1">CdiI immunity protein domain-containing protein</fullName>
    </recommendedName>
</protein>
<dbReference type="AlphaFoldDB" id="A0A9X2YQI2"/>
<dbReference type="RefSeq" id="WP_264012990.1">
    <property type="nucleotide sequence ID" value="NZ_JACKSJ010000098.1"/>
</dbReference>
<evidence type="ECO:0000313" key="2">
    <source>
        <dbReference type="EMBL" id="MCV7170802.1"/>
    </source>
</evidence>
<evidence type="ECO:0000313" key="3">
    <source>
        <dbReference type="Proteomes" id="UP001140293"/>
    </source>
</evidence>
<dbReference type="Proteomes" id="UP001140293">
    <property type="component" value="Unassembled WGS sequence"/>
</dbReference>
<keyword evidence="3" id="KW-1185">Reference proteome</keyword>
<dbReference type="EMBL" id="JACKSJ010000098">
    <property type="protein sequence ID" value="MCV7170802.1"/>
    <property type="molecule type" value="Genomic_DNA"/>
</dbReference>
<feature type="domain" description="CdiI immunity protein" evidence="1">
    <location>
        <begin position="9"/>
        <end position="95"/>
    </location>
</feature>
<reference evidence="2" key="1">
    <citation type="submission" date="2020-07" db="EMBL/GenBank/DDBJ databases">
        <authorList>
            <person name="Pettersson B.M.F."/>
            <person name="Behra P.R.K."/>
            <person name="Ramesh M."/>
            <person name="Das S."/>
            <person name="Dasgupta S."/>
            <person name="Kirsebom L.A."/>
        </authorList>
    </citation>
    <scope>NUCLEOTIDE SEQUENCE</scope>
    <source>
        <strain evidence="2">DSM 44615</strain>
    </source>
</reference>
<proteinExistence type="predicted"/>
<sequence length="108" mass="12495">MNDGTISEDLYQFFGAYFHQDWVVEADDWRGIVDSYVDDLPVVGPLRKLADEIDDLRETHAESDLKQFLLRTPGVCYDPDPLTYTEWLGQIADRLRRHAAGIDSYQRS</sequence>
<accession>A0A9X2YQI2</accession>
<organism evidence="2 3">
    <name type="scientific">[Mycobacterium] manitobense</name>
    <dbReference type="NCBI Taxonomy" id="190147"/>
    <lineage>
        <taxon>Bacteria</taxon>
        <taxon>Bacillati</taxon>
        <taxon>Actinomycetota</taxon>
        <taxon>Actinomycetes</taxon>
        <taxon>Mycobacteriales</taxon>
        <taxon>Mycobacteriaceae</taxon>
        <taxon>Mycolicibacterium</taxon>
    </lineage>
</organism>
<evidence type="ECO:0000259" key="1">
    <source>
        <dbReference type="Pfam" id="PF18593"/>
    </source>
</evidence>
<dbReference type="Pfam" id="PF18593">
    <property type="entry name" value="CdiI_2"/>
    <property type="match status" value="1"/>
</dbReference>